<feature type="region of interest" description="Disordered" evidence="1">
    <location>
        <begin position="73"/>
        <end position="103"/>
    </location>
</feature>
<dbReference type="EMBL" id="JQ844164">
    <property type="protein sequence ID" value="AGS51551.1"/>
    <property type="molecule type" value="Genomic_DNA"/>
</dbReference>
<accession>A0A806JXS9</accession>
<dbReference type="NCBIfam" id="TIGR01764">
    <property type="entry name" value="excise"/>
    <property type="match status" value="1"/>
</dbReference>
<feature type="domain" description="Helix-turn-helix" evidence="2">
    <location>
        <begin position="4"/>
        <end position="52"/>
    </location>
</feature>
<dbReference type="InterPro" id="IPR010093">
    <property type="entry name" value="SinI_DNA-bd"/>
</dbReference>
<sequence>METYLTIEGLAAHLKLAEQTIRRWVLNREIPFCKIRKVIRFRLSEIERWVDNGGICLPLAANERQEDSLFDVADGEGAGEAEADGETETDGETEVTENAGAKG</sequence>
<name>A0A806JXS9_9BACT</name>
<dbReference type="InterPro" id="IPR009061">
    <property type="entry name" value="DNA-bd_dom_put_sf"/>
</dbReference>
<reference evidence="3" key="1">
    <citation type="submission" date="2012-03" db="EMBL/GenBank/DDBJ databases">
        <title>Functional metagenomics reveals considerable lignocellulase gene clusters in the gut microbiome of a wood-feeding higher termite.</title>
        <authorList>
            <person name="Liu N."/>
        </authorList>
    </citation>
    <scope>NUCLEOTIDE SEQUENCE</scope>
</reference>
<proteinExistence type="predicted"/>
<dbReference type="SUPFAM" id="SSF46955">
    <property type="entry name" value="Putative DNA-binding domain"/>
    <property type="match status" value="1"/>
</dbReference>
<dbReference type="Pfam" id="PF12728">
    <property type="entry name" value="HTH_17"/>
    <property type="match status" value="1"/>
</dbReference>
<dbReference type="InterPro" id="IPR041657">
    <property type="entry name" value="HTH_17"/>
</dbReference>
<protein>
    <recommendedName>
        <fullName evidence="2">Helix-turn-helix domain-containing protein</fullName>
    </recommendedName>
</protein>
<evidence type="ECO:0000313" key="3">
    <source>
        <dbReference type="EMBL" id="AGS51551.1"/>
    </source>
</evidence>
<organism evidence="3">
    <name type="scientific">uncultured bacterium contig00004</name>
    <dbReference type="NCBI Taxonomy" id="1181496"/>
    <lineage>
        <taxon>Bacteria</taxon>
        <taxon>environmental samples</taxon>
    </lineage>
</organism>
<dbReference type="AlphaFoldDB" id="A0A806JXS9"/>
<evidence type="ECO:0000259" key="2">
    <source>
        <dbReference type="Pfam" id="PF12728"/>
    </source>
</evidence>
<feature type="compositionally biased region" description="Acidic residues" evidence="1">
    <location>
        <begin position="73"/>
        <end position="95"/>
    </location>
</feature>
<dbReference type="GO" id="GO:0003677">
    <property type="term" value="F:DNA binding"/>
    <property type="evidence" value="ECO:0007669"/>
    <property type="project" value="InterPro"/>
</dbReference>
<evidence type="ECO:0000256" key="1">
    <source>
        <dbReference type="SAM" id="MobiDB-lite"/>
    </source>
</evidence>